<dbReference type="EMBL" id="NKXS01006747">
    <property type="protein sequence ID" value="PIN00807.1"/>
    <property type="molecule type" value="Genomic_DNA"/>
</dbReference>
<dbReference type="Pfam" id="PF13639">
    <property type="entry name" value="zf-RING_2"/>
    <property type="match status" value="1"/>
</dbReference>
<evidence type="ECO:0000313" key="10">
    <source>
        <dbReference type="Proteomes" id="UP000231279"/>
    </source>
</evidence>
<dbReference type="EC" id="2.3.2.27" evidence="2"/>
<name>A0A2G9H5A2_9LAMI</name>
<dbReference type="GO" id="GO:0008270">
    <property type="term" value="F:zinc ion binding"/>
    <property type="evidence" value="ECO:0007669"/>
    <property type="project" value="UniProtKB-KW"/>
</dbReference>
<reference evidence="9" key="3">
    <citation type="journal article" date="2018" name="Gigascience">
        <title>Genome assembly of the pink ipe (Handroanthus impetiginosus, Bignoniaceae), a highly-valued ecologically keystone neotropical timber forest tree.</title>
        <authorList>
            <person name="Silva-Junior O.B."/>
            <person name="Novaes E."/>
            <person name="Grattapaglia D."/>
            <person name="Collevatti R.G."/>
        </authorList>
    </citation>
    <scope>NUCLEOTIDE SEQUENCE [LARGE SCALE GENOMIC DNA]</scope>
    <source>
        <strain evidence="9">UFG-1</strain>
        <tissue evidence="9">Leaf</tissue>
    </source>
</reference>
<evidence type="ECO:0000256" key="2">
    <source>
        <dbReference type="ARBA" id="ARBA00012483"/>
    </source>
</evidence>
<evidence type="ECO:0000256" key="3">
    <source>
        <dbReference type="ARBA" id="ARBA00022723"/>
    </source>
</evidence>
<dbReference type="STRING" id="429701.A0A2G9H5A2"/>
<protein>
    <recommendedName>
        <fullName evidence="2">RING-type E3 ubiquitin transferase</fullName>
        <ecNumber evidence="2">2.3.2.27</ecNumber>
    </recommendedName>
</protein>
<evidence type="ECO:0000256" key="6">
    <source>
        <dbReference type="PROSITE-ProRule" id="PRU00175"/>
    </source>
</evidence>
<keyword evidence="5" id="KW-0862">Zinc</keyword>
<gene>
    <name evidence="9" type="ORF">CDL12_14704</name>
    <name evidence="8" type="ORF">CDL12_26692</name>
</gene>
<sequence>MEELTFYQSFVYFHPDFHKKFSFTTRHEPIFSSSSSLPPELYINFELSCEPHDAYWVFREHSRRLELLRLFPLPPITKFIRLNLGQFLDQEYARQTIAEGVIWWPLPECCHQILLDFALDKAQEVVKSMPASHNAVHLNISVLPQNVYVFTETELMIRWATQRSMEEGGNCMVPAANSVIESLENMKITLIADDFGTCSVCLEEFSKGCEVVCMPCSHVFHGDCIQQWLKTSHYCPICRFEMPTT</sequence>
<keyword evidence="4 6" id="KW-0863">Zinc-finger</keyword>
<dbReference type="AlphaFoldDB" id="A0A2G9H5A2"/>
<dbReference type="GO" id="GO:0016567">
    <property type="term" value="P:protein ubiquitination"/>
    <property type="evidence" value="ECO:0007669"/>
    <property type="project" value="TreeGrafter"/>
</dbReference>
<dbReference type="InterPro" id="IPR011016">
    <property type="entry name" value="Znf_RING-CH"/>
</dbReference>
<dbReference type="GO" id="GO:0016874">
    <property type="term" value="F:ligase activity"/>
    <property type="evidence" value="ECO:0007669"/>
    <property type="project" value="UniProtKB-KW"/>
</dbReference>
<evidence type="ECO:0000256" key="5">
    <source>
        <dbReference type="ARBA" id="ARBA00022833"/>
    </source>
</evidence>
<dbReference type="SMART" id="SM00184">
    <property type="entry name" value="RING"/>
    <property type="match status" value="1"/>
</dbReference>
<reference evidence="9" key="1">
    <citation type="submission" date="2017-07" db="EMBL/GenBank/DDBJ databases">
        <authorList>
            <person name="Sun Z.S."/>
            <person name="Albrecht U."/>
            <person name="Echele G."/>
            <person name="Lee C.C."/>
        </authorList>
    </citation>
    <scope>NUCLEOTIDE SEQUENCE</scope>
    <source>
        <strain evidence="9">UFG-1</strain>
        <tissue evidence="9">Leaf</tissue>
    </source>
</reference>
<evidence type="ECO:0000313" key="9">
    <source>
        <dbReference type="EMBL" id="PIN12694.1"/>
    </source>
</evidence>
<dbReference type="GO" id="GO:0061630">
    <property type="term" value="F:ubiquitin protein ligase activity"/>
    <property type="evidence" value="ECO:0007669"/>
    <property type="project" value="UniProtKB-EC"/>
</dbReference>
<dbReference type="EMBL" id="NKXS01002638">
    <property type="protein sequence ID" value="PIN12694.1"/>
    <property type="molecule type" value="Genomic_DNA"/>
</dbReference>
<dbReference type="CDD" id="cd16454">
    <property type="entry name" value="RING-H2_PA-TM-RING"/>
    <property type="match status" value="1"/>
</dbReference>
<evidence type="ECO:0000259" key="7">
    <source>
        <dbReference type="PROSITE" id="PS50089"/>
    </source>
</evidence>
<dbReference type="OrthoDB" id="4348522at2759"/>
<dbReference type="Gene3D" id="3.30.40.10">
    <property type="entry name" value="Zinc/RING finger domain, C3HC4 (zinc finger)"/>
    <property type="match status" value="1"/>
</dbReference>
<comment type="caution">
    <text evidence="9">The sequence shown here is derived from an EMBL/GenBank/DDBJ whole genome shotgun (WGS) entry which is preliminary data.</text>
</comment>
<dbReference type="SUPFAM" id="SSF57850">
    <property type="entry name" value="RING/U-box"/>
    <property type="match status" value="1"/>
</dbReference>
<dbReference type="PANTHER" id="PTHR15710">
    <property type="entry name" value="E3 UBIQUITIN-PROTEIN LIGASE PRAJA"/>
    <property type="match status" value="1"/>
</dbReference>
<dbReference type="GO" id="GO:0005737">
    <property type="term" value="C:cytoplasm"/>
    <property type="evidence" value="ECO:0007669"/>
    <property type="project" value="TreeGrafter"/>
</dbReference>
<evidence type="ECO:0000256" key="1">
    <source>
        <dbReference type="ARBA" id="ARBA00000900"/>
    </source>
</evidence>
<dbReference type="PROSITE" id="PS50089">
    <property type="entry name" value="ZF_RING_2"/>
    <property type="match status" value="1"/>
</dbReference>
<dbReference type="SMART" id="SM00744">
    <property type="entry name" value="RINGv"/>
    <property type="match status" value="1"/>
</dbReference>
<dbReference type="InterPro" id="IPR001841">
    <property type="entry name" value="Znf_RING"/>
</dbReference>
<comment type="catalytic activity">
    <reaction evidence="1">
        <text>S-ubiquitinyl-[E2 ubiquitin-conjugating enzyme]-L-cysteine + [acceptor protein]-L-lysine = [E2 ubiquitin-conjugating enzyme]-L-cysteine + N(6)-ubiquitinyl-[acceptor protein]-L-lysine.</text>
        <dbReference type="EC" id="2.3.2.27"/>
    </reaction>
</comment>
<dbReference type="PANTHER" id="PTHR15710:SF77">
    <property type="entry name" value="RING-H2 FINGER PROTEIN ATL21B"/>
    <property type="match status" value="1"/>
</dbReference>
<keyword evidence="10" id="KW-1185">Reference proteome</keyword>
<evidence type="ECO:0000256" key="4">
    <source>
        <dbReference type="ARBA" id="ARBA00022771"/>
    </source>
</evidence>
<organism evidence="9 10">
    <name type="scientific">Handroanthus impetiginosus</name>
    <dbReference type="NCBI Taxonomy" id="429701"/>
    <lineage>
        <taxon>Eukaryota</taxon>
        <taxon>Viridiplantae</taxon>
        <taxon>Streptophyta</taxon>
        <taxon>Embryophyta</taxon>
        <taxon>Tracheophyta</taxon>
        <taxon>Spermatophyta</taxon>
        <taxon>Magnoliopsida</taxon>
        <taxon>eudicotyledons</taxon>
        <taxon>Gunneridae</taxon>
        <taxon>Pentapetalae</taxon>
        <taxon>asterids</taxon>
        <taxon>lamiids</taxon>
        <taxon>Lamiales</taxon>
        <taxon>Bignoniaceae</taxon>
        <taxon>Crescentiina</taxon>
        <taxon>Tabebuia alliance</taxon>
        <taxon>Handroanthus</taxon>
    </lineage>
</organism>
<proteinExistence type="predicted"/>
<keyword evidence="3" id="KW-0479">Metal-binding</keyword>
<dbReference type="InterPro" id="IPR013083">
    <property type="entry name" value="Znf_RING/FYVE/PHD"/>
</dbReference>
<feature type="domain" description="RING-type" evidence="7">
    <location>
        <begin position="198"/>
        <end position="239"/>
    </location>
</feature>
<keyword evidence="9" id="KW-0436">Ligase</keyword>
<dbReference type="Proteomes" id="UP000231279">
    <property type="component" value="Unassembled WGS sequence"/>
</dbReference>
<accession>A0A2G9H5A2</accession>
<evidence type="ECO:0000313" key="8">
    <source>
        <dbReference type="EMBL" id="PIN00807.1"/>
    </source>
</evidence>
<reference evidence="10" key="2">
    <citation type="journal article" date="2018" name="Gigascience">
        <title>Genome assembly of the Pink Ipe (Handroanthus impetiginosus, Bignoniaceae), a highly valued, ecologically keystone Neotropical timber forest tree.</title>
        <authorList>
            <person name="Silva-Junior O.B."/>
            <person name="Grattapaglia D."/>
            <person name="Novaes E."/>
            <person name="Collevatti R.G."/>
        </authorList>
    </citation>
    <scope>NUCLEOTIDE SEQUENCE [LARGE SCALE GENOMIC DNA]</scope>
    <source>
        <strain evidence="10">cv. UFG-1</strain>
    </source>
</reference>